<comment type="caution">
    <text evidence="4">The sequence shown here is derived from an EMBL/GenBank/DDBJ whole genome shotgun (WGS) entry which is preliminary data.</text>
</comment>
<proteinExistence type="inferred from homology"/>
<dbReference type="EMBL" id="BTGU01000030">
    <property type="protein sequence ID" value="GMN49123.1"/>
    <property type="molecule type" value="Genomic_DNA"/>
</dbReference>
<keyword evidence="2" id="KW-0808">Transferase</keyword>
<evidence type="ECO:0000256" key="1">
    <source>
        <dbReference type="ARBA" id="ARBA00009861"/>
    </source>
</evidence>
<dbReference type="Pfam" id="PF02458">
    <property type="entry name" value="Transferase"/>
    <property type="match status" value="1"/>
</dbReference>
<comment type="similarity">
    <text evidence="1">Belongs to the plant acyltransferase family.</text>
</comment>
<sequence length="199" mass="21682">MGGRYDPSFVITKNMLTTTITKRSGGFLVWSRFMAATNSVESEAGKSYVILHSVNSRPSCNPPLAEHSFGNYYTNSATTGSITTKGDEMLENLNKYTGRLTRGEVVELIVTSLCQFPFYEADFGLGKPSWVSSSAARGFSNVVGLMDNKTGDGIEAYIRLKPDDMAKLEADKEFLAFVSPKIAALGENITNNFLFVNGA</sequence>
<evidence type="ECO:0000256" key="2">
    <source>
        <dbReference type="ARBA" id="ARBA00022679"/>
    </source>
</evidence>
<dbReference type="GO" id="GO:0016746">
    <property type="term" value="F:acyltransferase activity"/>
    <property type="evidence" value="ECO:0007669"/>
    <property type="project" value="UniProtKB-KW"/>
</dbReference>
<accession>A0AA88AN37</accession>
<dbReference type="InterPro" id="IPR023213">
    <property type="entry name" value="CAT-like_dom_sf"/>
</dbReference>
<keyword evidence="5" id="KW-1185">Reference proteome</keyword>
<keyword evidence="3" id="KW-0012">Acyltransferase</keyword>
<dbReference type="Proteomes" id="UP001187192">
    <property type="component" value="Unassembled WGS sequence"/>
</dbReference>
<reference evidence="4" key="1">
    <citation type="submission" date="2023-07" db="EMBL/GenBank/DDBJ databases">
        <title>draft genome sequence of fig (Ficus carica).</title>
        <authorList>
            <person name="Takahashi T."/>
            <person name="Nishimura K."/>
        </authorList>
    </citation>
    <scope>NUCLEOTIDE SEQUENCE</scope>
</reference>
<name>A0AA88AN37_FICCA</name>
<organism evidence="4 5">
    <name type="scientific">Ficus carica</name>
    <name type="common">Common fig</name>
    <dbReference type="NCBI Taxonomy" id="3494"/>
    <lineage>
        <taxon>Eukaryota</taxon>
        <taxon>Viridiplantae</taxon>
        <taxon>Streptophyta</taxon>
        <taxon>Embryophyta</taxon>
        <taxon>Tracheophyta</taxon>
        <taxon>Spermatophyta</taxon>
        <taxon>Magnoliopsida</taxon>
        <taxon>eudicotyledons</taxon>
        <taxon>Gunneridae</taxon>
        <taxon>Pentapetalae</taxon>
        <taxon>rosids</taxon>
        <taxon>fabids</taxon>
        <taxon>Rosales</taxon>
        <taxon>Moraceae</taxon>
        <taxon>Ficeae</taxon>
        <taxon>Ficus</taxon>
    </lineage>
</organism>
<gene>
    <name evidence="4" type="ORF">TIFTF001_018291</name>
</gene>
<evidence type="ECO:0000313" key="5">
    <source>
        <dbReference type="Proteomes" id="UP001187192"/>
    </source>
</evidence>
<dbReference type="PANTHER" id="PTHR31623:SF46">
    <property type="entry name" value="VINORINE SYNTHASE-LIKE"/>
    <property type="match status" value="1"/>
</dbReference>
<evidence type="ECO:0000256" key="3">
    <source>
        <dbReference type="ARBA" id="ARBA00023315"/>
    </source>
</evidence>
<dbReference type="Gene3D" id="3.30.559.10">
    <property type="entry name" value="Chloramphenicol acetyltransferase-like domain"/>
    <property type="match status" value="1"/>
</dbReference>
<evidence type="ECO:0000313" key="4">
    <source>
        <dbReference type="EMBL" id="GMN49123.1"/>
    </source>
</evidence>
<dbReference type="PANTHER" id="PTHR31623">
    <property type="entry name" value="F21J9.9"/>
    <property type="match status" value="1"/>
</dbReference>
<dbReference type="AlphaFoldDB" id="A0AA88AN37"/>
<protein>
    <submittedName>
        <fullName evidence="4">Uncharacterized protein</fullName>
    </submittedName>
</protein>